<dbReference type="AlphaFoldDB" id="A0A1F6NR62"/>
<dbReference type="InterPro" id="IPR034204">
    <property type="entry name" value="PfSUB1-like_cat_dom"/>
</dbReference>
<dbReference type="PROSITE" id="PS51892">
    <property type="entry name" value="SUBTILASE"/>
    <property type="match status" value="1"/>
</dbReference>
<dbReference type="CDD" id="cd07473">
    <property type="entry name" value="Peptidases_S8_Subtilisin_like"/>
    <property type="match status" value="1"/>
</dbReference>
<accession>A0A1F6NR62</accession>
<dbReference type="Pfam" id="PF13517">
    <property type="entry name" value="FG-GAP_3"/>
    <property type="match status" value="1"/>
</dbReference>
<dbReference type="Proteomes" id="UP000178349">
    <property type="component" value="Unassembled WGS sequence"/>
</dbReference>
<dbReference type="SUPFAM" id="SSF69318">
    <property type="entry name" value="Integrin alpha N-terminal domain"/>
    <property type="match status" value="1"/>
</dbReference>
<evidence type="ECO:0000256" key="6">
    <source>
        <dbReference type="PIRSR" id="PIRSR615500-1"/>
    </source>
</evidence>
<dbReference type="GO" id="GO:0004252">
    <property type="term" value="F:serine-type endopeptidase activity"/>
    <property type="evidence" value="ECO:0007669"/>
    <property type="project" value="UniProtKB-UniRule"/>
</dbReference>
<gene>
    <name evidence="9" type="ORF">A2493_00200</name>
</gene>
<feature type="active site" description="Charge relay system" evidence="6 7">
    <location>
        <position position="301"/>
    </location>
</feature>
<comment type="caution">
    <text evidence="9">The sequence shown here is derived from an EMBL/GenBank/DDBJ whole genome shotgun (WGS) entry which is preliminary data.</text>
</comment>
<dbReference type="PANTHER" id="PTHR43806:SF11">
    <property type="entry name" value="CEREVISIN-RELATED"/>
    <property type="match status" value="1"/>
</dbReference>
<evidence type="ECO:0000256" key="3">
    <source>
        <dbReference type="ARBA" id="ARBA00022729"/>
    </source>
</evidence>
<protein>
    <recommendedName>
        <fullName evidence="8">Peptidase S8/S53 domain-containing protein</fullName>
    </recommendedName>
</protein>
<reference evidence="9 10" key="1">
    <citation type="journal article" date="2016" name="Nat. Commun.">
        <title>Thousands of microbial genomes shed light on interconnected biogeochemical processes in an aquifer system.</title>
        <authorList>
            <person name="Anantharaman K."/>
            <person name="Brown C.T."/>
            <person name="Hug L.A."/>
            <person name="Sharon I."/>
            <person name="Castelle C.J."/>
            <person name="Probst A.J."/>
            <person name="Thomas B.C."/>
            <person name="Singh A."/>
            <person name="Wilkins M.J."/>
            <person name="Karaoz U."/>
            <person name="Brodie E.L."/>
            <person name="Williams K.H."/>
            <person name="Hubbard S.S."/>
            <person name="Banfield J.F."/>
        </authorList>
    </citation>
    <scope>NUCLEOTIDE SEQUENCE [LARGE SCALE GENOMIC DNA]</scope>
</reference>
<dbReference type="PROSITE" id="PS00138">
    <property type="entry name" value="SUBTILASE_SER"/>
    <property type="match status" value="1"/>
</dbReference>
<evidence type="ECO:0000313" key="10">
    <source>
        <dbReference type="Proteomes" id="UP000178349"/>
    </source>
</evidence>
<dbReference type="EMBL" id="MFQW01000027">
    <property type="protein sequence ID" value="OGH86270.1"/>
    <property type="molecule type" value="Genomic_DNA"/>
</dbReference>
<dbReference type="PANTHER" id="PTHR43806">
    <property type="entry name" value="PEPTIDASE S8"/>
    <property type="match status" value="1"/>
</dbReference>
<evidence type="ECO:0000256" key="5">
    <source>
        <dbReference type="ARBA" id="ARBA00022825"/>
    </source>
</evidence>
<dbReference type="InterPro" id="IPR028994">
    <property type="entry name" value="Integrin_alpha_N"/>
</dbReference>
<evidence type="ECO:0000256" key="4">
    <source>
        <dbReference type="ARBA" id="ARBA00022801"/>
    </source>
</evidence>
<evidence type="ECO:0000256" key="7">
    <source>
        <dbReference type="PROSITE-ProRule" id="PRU01240"/>
    </source>
</evidence>
<organism evidence="9 10">
    <name type="scientific">Candidatus Magasanikbacteria bacterium RIFOXYC12_FULL_33_11</name>
    <dbReference type="NCBI Taxonomy" id="1798701"/>
    <lineage>
        <taxon>Bacteria</taxon>
        <taxon>Candidatus Magasanikiibacteriota</taxon>
    </lineage>
</organism>
<feature type="active site" description="Charge relay system" evidence="6 7">
    <location>
        <position position="127"/>
    </location>
</feature>
<feature type="active site" description="Charge relay system" evidence="6 7">
    <location>
        <position position="59"/>
    </location>
</feature>
<dbReference type="GO" id="GO:0006508">
    <property type="term" value="P:proteolysis"/>
    <property type="evidence" value="ECO:0007669"/>
    <property type="project" value="UniProtKB-KW"/>
</dbReference>
<dbReference type="InterPro" id="IPR023828">
    <property type="entry name" value="Peptidase_S8_Ser-AS"/>
</dbReference>
<evidence type="ECO:0000256" key="2">
    <source>
        <dbReference type="ARBA" id="ARBA00022670"/>
    </source>
</evidence>
<comment type="similarity">
    <text evidence="1 7">Belongs to the peptidase S8 family.</text>
</comment>
<name>A0A1F6NR62_9BACT</name>
<dbReference type="Pfam" id="PF00082">
    <property type="entry name" value="Peptidase_S8"/>
    <property type="match status" value="1"/>
</dbReference>
<evidence type="ECO:0000313" key="9">
    <source>
        <dbReference type="EMBL" id="OGH86270.1"/>
    </source>
</evidence>
<dbReference type="InterPro" id="IPR050131">
    <property type="entry name" value="Peptidase_S8_subtilisin-like"/>
</dbReference>
<keyword evidence="2 7" id="KW-0645">Protease</keyword>
<proteinExistence type="inferred from homology"/>
<dbReference type="SUPFAM" id="SSF52743">
    <property type="entry name" value="Subtilisin-like"/>
    <property type="match status" value="1"/>
</dbReference>
<dbReference type="InterPro" id="IPR036852">
    <property type="entry name" value="Peptidase_S8/S53_dom_sf"/>
</dbReference>
<keyword evidence="3" id="KW-0732">Signal</keyword>
<dbReference type="InterPro" id="IPR013517">
    <property type="entry name" value="FG-GAP"/>
</dbReference>
<evidence type="ECO:0000256" key="1">
    <source>
        <dbReference type="ARBA" id="ARBA00011073"/>
    </source>
</evidence>
<dbReference type="InterPro" id="IPR015500">
    <property type="entry name" value="Peptidase_S8_subtilisin-rel"/>
</dbReference>
<keyword evidence="4 7" id="KW-0378">Hydrolase</keyword>
<dbReference type="PRINTS" id="PR00723">
    <property type="entry name" value="SUBTILISIN"/>
</dbReference>
<dbReference type="Gene3D" id="3.40.50.200">
    <property type="entry name" value="Peptidase S8/S53 domain"/>
    <property type="match status" value="1"/>
</dbReference>
<evidence type="ECO:0000259" key="8">
    <source>
        <dbReference type="Pfam" id="PF00082"/>
    </source>
</evidence>
<dbReference type="InterPro" id="IPR000209">
    <property type="entry name" value="Peptidase_S8/S53_dom"/>
</dbReference>
<feature type="domain" description="Peptidase S8/S53" evidence="8">
    <location>
        <begin position="51"/>
        <end position="352"/>
    </location>
</feature>
<sequence>MKIFSYFLWVLGVLCIPVFVIAKTPNDPYFAQWSFEHTGVYKAWDYSTGSKDVVVAIIDNGFDSFHPDLRDNLWVNNAEIPNNNIDDDKNGYVDDYYGWNFLDHNNDPRPNVDNLTVSQKEDGVFNHATVIAGIIGAKGNNGLDGAGINWNVSLMNLKVIGNDGSGDFGPLVNAIYYAVDNGADVINISVVGDGDEGPLQKAVDYAYKNGVFVVAAAGNNRLALNYSPQYPVCSNGFSGNNEVLGVSAIEESHRLAIFSNIGSNCIDITAPGVDIHSTLRFSPTNDLVDSYSVNKGWSGTSFSAPFVTGAIALLKSVKPNFTNEQIINTIFSTVHHTPNDDEKTYADLFGVGLLQIDKAMASISNILDIQTPAQENIFVYNIEKSPVDSTLEKMSVVLVSSNLFKKELVANKIQENTSDFVGIEDSFLFQDFDGNFQNVTLSTDSDHKKMVKFFDGKLSLLNTVKINLEGDYDLAVGYINDFKNINYSRDLRIVLAPKFASNIYLYIFDINGNLVNTYKKDSSHDGVSVYVGDGYLDVSYVKGYKTYVEILDSNFVVLNNFETNKILVGQIMSLDLDRDGNNEYILASRKNNSAWIRVFSSDGTENYNINVYPSSYRKGFNFVVADYDLDGNLDFVFTPKDSETPLRVMTLSGNFLTESYPFSGANYGQVFTMLTQK</sequence>
<keyword evidence="5 7" id="KW-0720">Serine protease</keyword>